<keyword evidence="1" id="KW-0812">Transmembrane</keyword>
<dbReference type="PANTHER" id="PTHR30060:SF0">
    <property type="entry name" value="COILED-COIL PROTEIN (DUF2040)-RELATED"/>
    <property type="match status" value="1"/>
</dbReference>
<feature type="transmembrane region" description="Helical" evidence="1">
    <location>
        <begin position="97"/>
        <end position="115"/>
    </location>
</feature>
<dbReference type="InterPro" id="IPR005496">
    <property type="entry name" value="Integral_membrane_TerC"/>
</dbReference>
<keyword evidence="3" id="KW-1185">Reference proteome</keyword>
<proteinExistence type="predicted"/>
<comment type="caution">
    <text evidence="2">The sequence shown here is derived from an EMBL/GenBank/DDBJ whole genome shotgun (WGS) entry which is preliminary data.</text>
</comment>
<feature type="transmembrane region" description="Helical" evidence="1">
    <location>
        <begin position="227"/>
        <end position="244"/>
    </location>
</feature>
<dbReference type="Proteomes" id="UP001157167">
    <property type="component" value="Unassembled WGS sequence"/>
</dbReference>
<feature type="transmembrane region" description="Helical" evidence="1">
    <location>
        <begin position="202"/>
        <end position="221"/>
    </location>
</feature>
<feature type="transmembrane region" description="Helical" evidence="1">
    <location>
        <begin position="169"/>
        <end position="190"/>
    </location>
</feature>
<dbReference type="EMBL" id="BSPX01000044">
    <property type="protein sequence ID" value="GLT23346.1"/>
    <property type="molecule type" value="Genomic_DNA"/>
</dbReference>
<organism evidence="2 3">
    <name type="scientific">Zoogloea oryzae</name>
    <dbReference type="NCBI Taxonomy" id="310767"/>
    <lineage>
        <taxon>Bacteria</taxon>
        <taxon>Pseudomonadati</taxon>
        <taxon>Pseudomonadota</taxon>
        <taxon>Betaproteobacteria</taxon>
        <taxon>Rhodocyclales</taxon>
        <taxon>Zoogloeaceae</taxon>
        <taxon>Zoogloea</taxon>
    </lineage>
</organism>
<keyword evidence="1" id="KW-1133">Transmembrane helix</keyword>
<sequence>MLADSGAHPVTTLNANMEFLTDPQLLIAFLTLTALELVLGIDNVIFISILVDKLPPEKRAFARRLGLFLAMFMRLALLAALSWMAGMTEPVVTVLDHGFSGRDLILLGGGLFLVWKSTQEVHQLMEGEEGEASSAVKATFGAVIVQIILIDIVFSLDSIITAIGMVNNLPVMMAAVIVSVGLMMVASGPIGEFVSRHPTVKMLALSFLLVIGVVLMADAFGHHVPKGYIYSAMAFSVLVEMLNLRMRARQAAKTAPVKLHEPYVREGNTQ</sequence>
<feature type="transmembrane region" description="Helical" evidence="1">
    <location>
        <begin position="136"/>
        <end position="163"/>
    </location>
</feature>
<dbReference type="PANTHER" id="PTHR30060">
    <property type="entry name" value="INNER MEMBRANE PROTEIN"/>
    <property type="match status" value="1"/>
</dbReference>
<feature type="transmembrane region" description="Helical" evidence="1">
    <location>
        <begin position="25"/>
        <end position="51"/>
    </location>
</feature>
<accession>A0ABQ6FDE4</accession>
<feature type="transmembrane region" description="Helical" evidence="1">
    <location>
        <begin position="63"/>
        <end position="85"/>
    </location>
</feature>
<gene>
    <name evidence="2" type="ORF">GCM10007933_28110</name>
</gene>
<evidence type="ECO:0000313" key="3">
    <source>
        <dbReference type="Proteomes" id="UP001157167"/>
    </source>
</evidence>
<protein>
    <submittedName>
        <fullName evidence="2">Membrane protein</fullName>
    </submittedName>
</protein>
<keyword evidence="1" id="KW-0472">Membrane</keyword>
<reference evidence="3" key="1">
    <citation type="journal article" date="2019" name="Int. J. Syst. Evol. Microbiol.">
        <title>The Global Catalogue of Microorganisms (GCM) 10K type strain sequencing project: providing services to taxonomists for standard genome sequencing and annotation.</title>
        <authorList>
            <consortium name="The Broad Institute Genomics Platform"/>
            <consortium name="The Broad Institute Genome Sequencing Center for Infectious Disease"/>
            <person name="Wu L."/>
            <person name="Ma J."/>
        </authorList>
    </citation>
    <scope>NUCLEOTIDE SEQUENCE [LARGE SCALE GENOMIC DNA]</scope>
    <source>
        <strain evidence="3">NBRC 102407</strain>
    </source>
</reference>
<dbReference type="Pfam" id="PF03741">
    <property type="entry name" value="TerC"/>
    <property type="match status" value="1"/>
</dbReference>
<evidence type="ECO:0000256" key="1">
    <source>
        <dbReference type="SAM" id="Phobius"/>
    </source>
</evidence>
<evidence type="ECO:0000313" key="2">
    <source>
        <dbReference type="EMBL" id="GLT23346.1"/>
    </source>
</evidence>
<name>A0ABQ6FDE4_9RHOO</name>